<dbReference type="InterPro" id="IPR011712">
    <property type="entry name" value="Sig_transdc_His_kin_sub3_dim/P"/>
</dbReference>
<dbReference type="GO" id="GO:0016020">
    <property type="term" value="C:membrane"/>
    <property type="evidence" value="ECO:0007669"/>
    <property type="project" value="InterPro"/>
</dbReference>
<dbReference type="GO" id="GO:0000155">
    <property type="term" value="F:phosphorelay sensor kinase activity"/>
    <property type="evidence" value="ECO:0007669"/>
    <property type="project" value="InterPro"/>
</dbReference>
<keyword evidence="9" id="KW-0472">Membrane</keyword>
<dbReference type="EMBL" id="RZGZ01000002">
    <property type="protein sequence ID" value="RUR01544.1"/>
    <property type="molecule type" value="Genomic_DNA"/>
</dbReference>
<feature type="transmembrane region" description="Helical" evidence="9">
    <location>
        <begin position="119"/>
        <end position="139"/>
    </location>
</feature>
<dbReference type="PANTHER" id="PTHR24421:SF10">
    <property type="entry name" value="NITRATE_NITRITE SENSOR PROTEIN NARQ"/>
    <property type="match status" value="1"/>
</dbReference>
<dbReference type="SMART" id="SM00387">
    <property type="entry name" value="HATPase_c"/>
    <property type="match status" value="1"/>
</dbReference>
<dbReference type="Pfam" id="PF02518">
    <property type="entry name" value="HATPase_c"/>
    <property type="match status" value="1"/>
</dbReference>
<dbReference type="OrthoDB" id="227596at2"/>
<keyword evidence="6" id="KW-0418">Kinase</keyword>
<protein>
    <recommendedName>
        <fullName evidence="2">histidine kinase</fullName>
        <ecNumber evidence="2">2.7.13.3</ecNumber>
    </recommendedName>
</protein>
<evidence type="ECO:0000256" key="7">
    <source>
        <dbReference type="ARBA" id="ARBA00022840"/>
    </source>
</evidence>
<keyword evidence="9" id="KW-1133">Transmembrane helix</keyword>
<evidence type="ECO:0000256" key="2">
    <source>
        <dbReference type="ARBA" id="ARBA00012438"/>
    </source>
</evidence>
<evidence type="ECO:0000256" key="3">
    <source>
        <dbReference type="ARBA" id="ARBA00022553"/>
    </source>
</evidence>
<evidence type="ECO:0000259" key="10">
    <source>
        <dbReference type="SMART" id="SM00387"/>
    </source>
</evidence>
<feature type="transmembrane region" description="Helical" evidence="9">
    <location>
        <begin position="145"/>
        <end position="164"/>
    </location>
</feature>
<dbReference type="AlphaFoldDB" id="A0A433JU06"/>
<dbReference type="PANTHER" id="PTHR24421">
    <property type="entry name" value="NITRATE/NITRITE SENSOR PROTEIN NARX-RELATED"/>
    <property type="match status" value="1"/>
</dbReference>
<keyword evidence="4" id="KW-0808">Transferase</keyword>
<keyword evidence="5" id="KW-0547">Nucleotide-binding</keyword>
<dbReference type="InterPro" id="IPR050482">
    <property type="entry name" value="Sensor_HK_TwoCompSys"/>
</dbReference>
<evidence type="ECO:0000256" key="1">
    <source>
        <dbReference type="ARBA" id="ARBA00000085"/>
    </source>
</evidence>
<keyword evidence="3" id="KW-0597">Phosphoprotein</keyword>
<feature type="transmembrane region" description="Helical" evidence="9">
    <location>
        <begin position="57"/>
        <end position="74"/>
    </location>
</feature>
<dbReference type="SUPFAM" id="SSF55874">
    <property type="entry name" value="ATPase domain of HSP90 chaperone/DNA topoisomerase II/histidine kinase"/>
    <property type="match status" value="1"/>
</dbReference>
<dbReference type="Gene3D" id="1.20.5.1930">
    <property type="match status" value="1"/>
</dbReference>
<evidence type="ECO:0000256" key="9">
    <source>
        <dbReference type="SAM" id="Phobius"/>
    </source>
</evidence>
<dbReference type="RefSeq" id="WP_127049181.1">
    <property type="nucleotide sequence ID" value="NZ_RZGZ01000002.1"/>
</dbReference>
<evidence type="ECO:0000256" key="4">
    <source>
        <dbReference type="ARBA" id="ARBA00022679"/>
    </source>
</evidence>
<keyword evidence="12" id="KW-1185">Reference proteome</keyword>
<dbReference type="Gene3D" id="3.30.565.10">
    <property type="entry name" value="Histidine kinase-like ATPase, C-terminal domain"/>
    <property type="match status" value="1"/>
</dbReference>
<dbReference type="CDD" id="cd16917">
    <property type="entry name" value="HATPase_UhpB-NarQ-NarX-like"/>
    <property type="match status" value="1"/>
</dbReference>
<dbReference type="GO" id="GO:0005524">
    <property type="term" value="F:ATP binding"/>
    <property type="evidence" value="ECO:0007669"/>
    <property type="project" value="UniProtKB-KW"/>
</dbReference>
<evidence type="ECO:0000313" key="12">
    <source>
        <dbReference type="Proteomes" id="UP000274909"/>
    </source>
</evidence>
<dbReference type="EC" id="2.7.13.3" evidence="2"/>
<evidence type="ECO:0000256" key="6">
    <source>
        <dbReference type="ARBA" id="ARBA00022777"/>
    </source>
</evidence>
<dbReference type="Proteomes" id="UP000274909">
    <property type="component" value="Unassembled WGS sequence"/>
</dbReference>
<feature type="transmembrane region" description="Helical" evidence="9">
    <location>
        <begin position="80"/>
        <end position="107"/>
    </location>
</feature>
<keyword evidence="9" id="KW-0812">Transmembrane</keyword>
<keyword evidence="7" id="KW-0067">ATP-binding</keyword>
<comment type="catalytic activity">
    <reaction evidence="1">
        <text>ATP + protein L-histidine = ADP + protein N-phospho-L-histidine.</text>
        <dbReference type="EC" id="2.7.13.3"/>
    </reaction>
</comment>
<dbReference type="InterPro" id="IPR036890">
    <property type="entry name" value="HATPase_C_sf"/>
</dbReference>
<keyword evidence="8" id="KW-0902">Two-component regulatory system</keyword>
<feature type="domain" description="Histidine kinase/HSP90-like ATPase" evidence="10">
    <location>
        <begin position="287"/>
        <end position="377"/>
    </location>
</feature>
<dbReference type="Pfam" id="PF07730">
    <property type="entry name" value="HisKA_3"/>
    <property type="match status" value="1"/>
</dbReference>
<accession>A0A433JU06</accession>
<evidence type="ECO:0000256" key="8">
    <source>
        <dbReference type="ARBA" id="ARBA00023012"/>
    </source>
</evidence>
<sequence>MDVASGQVDRRGRGRSSGKYASGVRRWAGVRDLVIGSALVAGLWVTVVPAEGSGRTVQLSLAALAVVGVVVSRRRPVLGVAVAGLATGIAWVLGLTADPFVLTGFAVLRLAETRGVRRFPWSLCAVVVVVAVVSLGFGADGIEDRVRGMLLGVVVLAASWVLGVRTRRMRAEVAARARAEERLRLARDVHDVLSHSLGTIGVRAGVSAHVSALGEAELRDVLREIEADSRSSLSDLKQLLQAEREVASTPASVPLMDALADVVRSAERSGIASRFDSDGDLDGLPATVRTTVLRVVQESVTNVIRHSSASSVAVRLSVSADAVDVEVRDDGRGAPSGFREGHGLMGMRERVELVGGILDIGSSGEGFAVSVRLPLTVAAGEPTS</sequence>
<reference evidence="11 12" key="1">
    <citation type="submission" date="2018-12" db="EMBL/GenBank/DDBJ databases">
        <authorList>
            <person name="Li F."/>
        </authorList>
    </citation>
    <scope>NUCLEOTIDE SEQUENCE [LARGE SCALE GENOMIC DNA]</scope>
    <source>
        <strain evidence="11 12">EGI 6500705</strain>
    </source>
</reference>
<name>A0A433JU06_9MICO</name>
<comment type="caution">
    <text evidence="11">The sequence shown here is derived from an EMBL/GenBank/DDBJ whole genome shotgun (WGS) entry which is preliminary data.</text>
</comment>
<organism evidence="11 12">
    <name type="scientific">Labedella endophytica</name>
    <dbReference type="NCBI Taxonomy" id="1523160"/>
    <lineage>
        <taxon>Bacteria</taxon>
        <taxon>Bacillati</taxon>
        <taxon>Actinomycetota</taxon>
        <taxon>Actinomycetes</taxon>
        <taxon>Micrococcales</taxon>
        <taxon>Microbacteriaceae</taxon>
        <taxon>Labedella</taxon>
    </lineage>
</organism>
<gene>
    <name evidence="11" type="ORF">ELQ94_08615</name>
</gene>
<dbReference type="GO" id="GO:0046983">
    <property type="term" value="F:protein dimerization activity"/>
    <property type="evidence" value="ECO:0007669"/>
    <property type="project" value="InterPro"/>
</dbReference>
<feature type="transmembrane region" description="Helical" evidence="9">
    <location>
        <begin position="33"/>
        <end position="50"/>
    </location>
</feature>
<dbReference type="InterPro" id="IPR003594">
    <property type="entry name" value="HATPase_dom"/>
</dbReference>
<evidence type="ECO:0000256" key="5">
    <source>
        <dbReference type="ARBA" id="ARBA00022741"/>
    </source>
</evidence>
<evidence type="ECO:0000313" key="11">
    <source>
        <dbReference type="EMBL" id="RUR01544.1"/>
    </source>
</evidence>
<proteinExistence type="predicted"/>